<dbReference type="PANTHER" id="PTHR37049:SF4">
    <property type="entry name" value="RHODANESE DOMAIN-CONTAINING PROTEIN"/>
    <property type="match status" value="1"/>
</dbReference>
<protein>
    <submittedName>
        <fullName evidence="3">Uncharacterized protein</fullName>
    </submittedName>
</protein>
<dbReference type="Pfam" id="PF03572">
    <property type="entry name" value="Peptidase_S41"/>
    <property type="match status" value="1"/>
</dbReference>
<dbReference type="Gene3D" id="3.90.226.10">
    <property type="entry name" value="2-enoyl-CoA Hydratase, Chain A, domain 1"/>
    <property type="match status" value="1"/>
</dbReference>
<evidence type="ECO:0000259" key="1">
    <source>
        <dbReference type="Pfam" id="PF03572"/>
    </source>
</evidence>
<dbReference type="Pfam" id="PF23658">
    <property type="entry name" value="PDZ_CPAF_rel"/>
    <property type="match status" value="1"/>
</dbReference>
<dbReference type="EMBL" id="ML992662">
    <property type="protein sequence ID" value="KAF2218099.1"/>
    <property type="molecule type" value="Genomic_DNA"/>
</dbReference>
<feature type="domain" description="CPAF-like PDZ" evidence="2">
    <location>
        <begin position="141"/>
        <end position="262"/>
    </location>
</feature>
<proteinExistence type="predicted"/>
<evidence type="ECO:0000313" key="4">
    <source>
        <dbReference type="Proteomes" id="UP000799539"/>
    </source>
</evidence>
<dbReference type="InterPro" id="IPR056186">
    <property type="entry name" value="PDZ_CPAF-rel"/>
</dbReference>
<dbReference type="InterPro" id="IPR029045">
    <property type="entry name" value="ClpP/crotonase-like_dom_sf"/>
</dbReference>
<organism evidence="3 4">
    <name type="scientific">Cercospora zeae-maydis SCOH1-5</name>
    <dbReference type="NCBI Taxonomy" id="717836"/>
    <lineage>
        <taxon>Eukaryota</taxon>
        <taxon>Fungi</taxon>
        <taxon>Dikarya</taxon>
        <taxon>Ascomycota</taxon>
        <taxon>Pezizomycotina</taxon>
        <taxon>Dothideomycetes</taxon>
        <taxon>Dothideomycetidae</taxon>
        <taxon>Mycosphaerellales</taxon>
        <taxon>Mycosphaerellaceae</taxon>
        <taxon>Cercospora</taxon>
    </lineage>
</organism>
<feature type="domain" description="Tail specific protease" evidence="1">
    <location>
        <begin position="333"/>
        <end position="526"/>
    </location>
</feature>
<dbReference type="AlphaFoldDB" id="A0A6A6FXG8"/>
<dbReference type="InterPro" id="IPR005151">
    <property type="entry name" value="Tail-specific_protease"/>
</dbReference>
<dbReference type="PANTHER" id="PTHR37049">
    <property type="entry name" value="PEPTIDASE S41 FAMILY PROTEIN"/>
    <property type="match status" value="1"/>
</dbReference>
<gene>
    <name evidence="3" type="ORF">CERZMDRAFT_30950</name>
</gene>
<evidence type="ECO:0000313" key="3">
    <source>
        <dbReference type="EMBL" id="KAF2218099.1"/>
    </source>
</evidence>
<dbReference type="InterPro" id="IPR052766">
    <property type="entry name" value="S41A_metabolite_peptidase"/>
</dbReference>
<name>A0A6A6FXG8_9PEZI</name>
<accession>A0A6A6FXG8</accession>
<keyword evidence="4" id="KW-1185">Reference proteome</keyword>
<dbReference type="SUPFAM" id="SSF52096">
    <property type="entry name" value="ClpP/crotonase"/>
    <property type="match status" value="1"/>
</dbReference>
<dbReference type="Proteomes" id="UP000799539">
    <property type="component" value="Unassembled WGS sequence"/>
</dbReference>
<reference evidence="3" key="1">
    <citation type="journal article" date="2020" name="Stud. Mycol.">
        <title>101 Dothideomycetes genomes: a test case for predicting lifestyles and emergence of pathogens.</title>
        <authorList>
            <person name="Haridas S."/>
            <person name="Albert R."/>
            <person name="Binder M."/>
            <person name="Bloem J."/>
            <person name="Labutti K."/>
            <person name="Salamov A."/>
            <person name="Andreopoulos B."/>
            <person name="Baker S."/>
            <person name="Barry K."/>
            <person name="Bills G."/>
            <person name="Bluhm B."/>
            <person name="Cannon C."/>
            <person name="Castanera R."/>
            <person name="Culley D."/>
            <person name="Daum C."/>
            <person name="Ezra D."/>
            <person name="Gonzalez J."/>
            <person name="Henrissat B."/>
            <person name="Kuo A."/>
            <person name="Liang C."/>
            <person name="Lipzen A."/>
            <person name="Lutzoni F."/>
            <person name="Magnuson J."/>
            <person name="Mondo S."/>
            <person name="Nolan M."/>
            <person name="Ohm R."/>
            <person name="Pangilinan J."/>
            <person name="Park H.-J."/>
            <person name="Ramirez L."/>
            <person name="Alfaro M."/>
            <person name="Sun H."/>
            <person name="Tritt A."/>
            <person name="Yoshinaga Y."/>
            <person name="Zwiers L.-H."/>
            <person name="Turgeon B."/>
            <person name="Goodwin S."/>
            <person name="Spatafora J."/>
            <person name="Crous P."/>
            <person name="Grigoriev I."/>
        </authorList>
    </citation>
    <scope>NUCLEOTIDE SEQUENCE</scope>
    <source>
        <strain evidence="3">SCOH1-5</strain>
    </source>
</reference>
<sequence>MCCSAGATKQPCADIAGRYRTSHANTSSNPDNSFDLIPGQLALDCLRTMPFNSTLATAFIDAYRPYLLFHSTLDVLREEDPPPGYLSPSIDLLAGLGKIRRRAASGAYESHYDFDWELNRLLSLAHDGHLQIRPCSLGLFSFTRDQPLVSVSDDGLQLPSIYTLDDAQRREAHPLHSVSPIREINGMNAAYYLESNVAMWLDSHDPDARYNHVFPSAAARLAEAYPGGAWARYRGLWPGTGRDRLAFANGSHTTVGTYASWSVTNGPMIYETGSDLFAAACLPTSTSTLGREMISEEPLRDASRVALMYTEAEMKHTDTPVKVYYLPSARFSNVAVLQVPSFSLNNGISSYINITQHFLQRLVTQGKTKLIIDLSDNNGGDVDAGFSLFRLLFADQDVYSATRFRANDLVQIMGQIFFRYLDPGKAPVDLALLPQNAFDPAQKHAFRSWDTLYGPDDSQDANMSHLFALLAFNATSVQREMGSIAKSQSSFKAQDTVMLTNGRCSSTCALFAQQLSRHGVGSVTFGGRPRHGSMQAVRGNKGAQYWSIATIGRYIALAHELAINATRTQHTAEDEDLLAKLETLMPPLPGDFPLRFDLKGQSGINFRNSYDEDDDQTPRQFKYQAAHCRRFFTLENIFQPESIWIDAAEAVFGEAHCVGT</sequence>
<evidence type="ECO:0000259" key="2">
    <source>
        <dbReference type="Pfam" id="PF23658"/>
    </source>
</evidence>
<dbReference type="GO" id="GO:0008236">
    <property type="term" value="F:serine-type peptidase activity"/>
    <property type="evidence" value="ECO:0007669"/>
    <property type="project" value="InterPro"/>
</dbReference>
<dbReference type="GO" id="GO:0006508">
    <property type="term" value="P:proteolysis"/>
    <property type="evidence" value="ECO:0007669"/>
    <property type="project" value="InterPro"/>
</dbReference>
<dbReference type="OrthoDB" id="27214at2759"/>